<feature type="chain" id="PRO_5001829167" evidence="2">
    <location>
        <begin position="30"/>
        <end position="188"/>
    </location>
</feature>
<dbReference type="STRING" id="407821.A0A087SZL4"/>
<dbReference type="Proteomes" id="UP000054359">
    <property type="component" value="Unassembled WGS sequence"/>
</dbReference>
<protein>
    <submittedName>
        <fullName evidence="5">BMP and activin membrane-bound inhibitor-like protein</fullName>
    </submittedName>
</protein>
<feature type="domain" description="BMP and activin membrane-bound inhibitor C-terminal" evidence="4">
    <location>
        <begin position="116"/>
        <end position="166"/>
    </location>
</feature>
<dbReference type="InterPro" id="IPR045807">
    <property type="entry name" value="BAMBI_N"/>
</dbReference>
<feature type="signal peptide" evidence="2">
    <location>
        <begin position="1"/>
        <end position="29"/>
    </location>
</feature>
<dbReference type="OrthoDB" id="5914644at2759"/>
<dbReference type="EMBL" id="KK112695">
    <property type="protein sequence ID" value="KFM58303.1"/>
    <property type="molecule type" value="Genomic_DNA"/>
</dbReference>
<dbReference type="OMA" id="RCCREDM"/>
<feature type="non-terminal residue" evidence="5">
    <location>
        <position position="188"/>
    </location>
</feature>
<keyword evidence="2" id="KW-0732">Signal</keyword>
<dbReference type="Pfam" id="PF06211">
    <property type="entry name" value="BAMBI"/>
    <property type="match status" value="1"/>
</dbReference>
<dbReference type="AlphaFoldDB" id="A0A087SZL4"/>
<reference evidence="5 6" key="1">
    <citation type="submission" date="2013-11" db="EMBL/GenBank/DDBJ databases">
        <title>Genome sequencing of Stegodyphus mimosarum.</title>
        <authorList>
            <person name="Bechsgaard J."/>
        </authorList>
    </citation>
    <scope>NUCLEOTIDE SEQUENCE [LARGE SCALE GENOMIC DNA]</scope>
</reference>
<evidence type="ECO:0000256" key="2">
    <source>
        <dbReference type="SAM" id="SignalP"/>
    </source>
</evidence>
<dbReference type="InterPro" id="IPR045806">
    <property type="entry name" value="BAMBI_C"/>
</dbReference>
<keyword evidence="1" id="KW-0812">Transmembrane</keyword>
<evidence type="ECO:0000259" key="3">
    <source>
        <dbReference type="Pfam" id="PF06211"/>
    </source>
</evidence>
<proteinExistence type="predicted"/>
<feature type="domain" description="BMP and activin membrane-bound inhibitor N-terminal" evidence="3">
    <location>
        <begin position="21"/>
        <end position="55"/>
    </location>
</feature>
<dbReference type="Pfam" id="PF19337">
    <property type="entry name" value="BAMBI_C"/>
    <property type="match status" value="1"/>
</dbReference>
<evidence type="ECO:0000259" key="4">
    <source>
        <dbReference type="Pfam" id="PF19337"/>
    </source>
</evidence>
<keyword evidence="1" id="KW-0472">Membrane</keyword>
<keyword evidence="1" id="KW-1133">Transmembrane helix</keyword>
<name>A0A087SZL4_STEMI</name>
<evidence type="ECO:0000256" key="1">
    <source>
        <dbReference type="SAM" id="Phobius"/>
    </source>
</evidence>
<sequence length="188" mass="21473">MTGKMDMKSGGPWSLVLAVLMFVLSTVRGEIRCYCNQAACVSTSYMCKSQSLCYSDLERGVHGCLERRRCGGLRCCREDMCNYIHVNIHVHTHRAPMSDIYDDNPSLNSEKIALMESTMNREMWFKAAVIAVPIVGLCILILLALFAAKMLREDAMRQRRLQELHRIYGHSLKDNLLPWNKEKNTTIV</sequence>
<evidence type="ECO:0000313" key="5">
    <source>
        <dbReference type="EMBL" id="KFM58303.1"/>
    </source>
</evidence>
<gene>
    <name evidence="5" type="ORF">X975_22322</name>
</gene>
<keyword evidence="6" id="KW-1185">Reference proteome</keyword>
<accession>A0A087SZL4</accession>
<feature type="transmembrane region" description="Helical" evidence="1">
    <location>
        <begin position="123"/>
        <end position="148"/>
    </location>
</feature>
<evidence type="ECO:0000313" key="6">
    <source>
        <dbReference type="Proteomes" id="UP000054359"/>
    </source>
</evidence>
<organism evidence="5 6">
    <name type="scientific">Stegodyphus mimosarum</name>
    <name type="common">African social velvet spider</name>
    <dbReference type="NCBI Taxonomy" id="407821"/>
    <lineage>
        <taxon>Eukaryota</taxon>
        <taxon>Metazoa</taxon>
        <taxon>Ecdysozoa</taxon>
        <taxon>Arthropoda</taxon>
        <taxon>Chelicerata</taxon>
        <taxon>Arachnida</taxon>
        <taxon>Araneae</taxon>
        <taxon>Araneomorphae</taxon>
        <taxon>Entelegynae</taxon>
        <taxon>Eresoidea</taxon>
        <taxon>Eresidae</taxon>
        <taxon>Stegodyphus</taxon>
    </lineage>
</organism>
<dbReference type="CDD" id="cd23576">
    <property type="entry name" value="TFP_LU_ECD_BAMBI"/>
    <property type="match status" value="1"/>
</dbReference>